<feature type="region of interest" description="Disordered" evidence="6">
    <location>
        <begin position="1"/>
        <end position="47"/>
    </location>
</feature>
<accession>A0ABQ5EG95</accession>
<dbReference type="Pfam" id="PF08284">
    <property type="entry name" value="RVP_2"/>
    <property type="match status" value="1"/>
</dbReference>
<dbReference type="InterPro" id="IPR043128">
    <property type="entry name" value="Rev_trsase/Diguanyl_cyclase"/>
</dbReference>
<dbReference type="Gene3D" id="3.30.420.10">
    <property type="entry name" value="Ribonuclease H-like superfamily/Ribonuclease H"/>
    <property type="match status" value="1"/>
</dbReference>
<dbReference type="EMBL" id="BQNB010016280">
    <property type="protein sequence ID" value="GJT49938.1"/>
    <property type="molecule type" value="Genomic_DNA"/>
</dbReference>
<evidence type="ECO:0000259" key="7">
    <source>
        <dbReference type="PROSITE" id="PS50158"/>
    </source>
</evidence>
<evidence type="ECO:0000256" key="4">
    <source>
        <dbReference type="ARBA" id="ARBA00022759"/>
    </source>
</evidence>
<keyword evidence="1" id="KW-0808">Transferase</keyword>
<gene>
    <name evidence="10" type="ORF">Tco_0976095</name>
</gene>
<evidence type="ECO:0000313" key="10">
    <source>
        <dbReference type="EMBL" id="GJT49938.1"/>
    </source>
</evidence>
<feature type="domain" description="CCHC-type" evidence="7">
    <location>
        <begin position="279"/>
        <end position="294"/>
    </location>
</feature>
<dbReference type="PANTHER" id="PTHR37984">
    <property type="entry name" value="PROTEIN CBG26694"/>
    <property type="match status" value="1"/>
</dbReference>
<dbReference type="GO" id="GO:0003964">
    <property type="term" value="F:RNA-directed DNA polymerase activity"/>
    <property type="evidence" value="ECO:0007669"/>
    <property type="project" value="UniProtKB-KW"/>
</dbReference>
<dbReference type="SUPFAM" id="SSF53098">
    <property type="entry name" value="Ribonuclease H-like"/>
    <property type="match status" value="1"/>
</dbReference>
<dbReference type="Gene3D" id="2.40.70.10">
    <property type="entry name" value="Acid Proteases"/>
    <property type="match status" value="1"/>
</dbReference>
<keyword evidence="11" id="KW-1185">Reference proteome</keyword>
<sequence>MPPRMRTRSAGRPAVESLGGGTGVWVGRGGKGRRPREGNDERVGDLNCQENDQGLRANGGVKGVNGNVEGVNEGVGGAPDFSTIIVQQLQNLLPAMLAQVGNQGNVGNQNVNVVNETVQESIRNVIVNGNQIRTLSREVAVSMSWNDFKFMMIEEFYPSHEMQKLESELWNHAMVEAGHAAYTDRYVYGLAPQIRGMVAAMEPKTIQKAVQISGALTDEAVRNGSIKKVEKRGNVGEPSKDKNGRDDNKRTRTKNSFAYTGVPRNVNPVNARNPTVRACYECGSTDHVRSACPRLNRAQGPEENRPNQVAANNGGQGHGNQGNQARGRAFMLGAEEARQDPNIVTGIMGHVFDIDLIPFGHGSFDVIIGMDWLSNYKAEIICHEKVVRIPLPDGKVLRVLGERPKEKARFLMGAKAGDKKQEEIVVVRDFPEVFPDDLSGLPPIREIEFRIELIPGATPVAKSPYHLAPSKLEELSRQLKILQDKGFIRPSSSPWGAPVLFVKKKDGSFRMCIDYRELNKLTVKNRYPLPRIDDLFDQLQGSQFFSKIDLRSGYHQLRVHEDDIPKTAFRTRYGHFEFTVMPFGLTNAPAVFMDLMNRVCRPYLDKFVIVFIDDILIYSKTREEHVEHLSYHPGKANMVADALSRKERVKPKRMIEHKSDGTLYYLDRIWVPLKGEVRTLIMDEAHKSKYFVHPGADKMYYDLRDRYWWPGMKKDIAEYEGIAMDFVTKLPRTSSGHDTIWVIMDRLTKSAHFLPMREDYKMDRLARLYLNEIVARHGVPISIISDRDSRFTSRFWQSMQEALGTRLDMSTAYHPQIDGQSERTIQTLEDMLRACVLDFRGSWDVHLPLVEFSYNNSYHSSMRCAPFEALYGRKCRSPIMWAEVGEGQLIGPELVQETTEKISQIKDRLKATCDRQKSYADKRRKPLKSSVGDYVLLKVLPWKGMVRFGKKDLPEELNGVHDTFHVSILKKCLADPTLTLQVPLDEIRVDAKLNFVEKPVEILEKEFKKLKRSRISIVKVRWNSKRGPEFTWEREDQLKLKYPHLFSDVSS</sequence>
<feature type="compositionally biased region" description="Basic and acidic residues" evidence="6">
    <location>
        <begin position="35"/>
        <end position="44"/>
    </location>
</feature>
<dbReference type="InterPro" id="IPR001584">
    <property type="entry name" value="Integrase_cat-core"/>
</dbReference>
<evidence type="ECO:0000256" key="2">
    <source>
        <dbReference type="ARBA" id="ARBA00022695"/>
    </source>
</evidence>
<evidence type="ECO:0000259" key="8">
    <source>
        <dbReference type="PROSITE" id="PS50878"/>
    </source>
</evidence>
<feature type="region of interest" description="Disordered" evidence="6">
    <location>
        <begin position="223"/>
        <end position="268"/>
    </location>
</feature>
<comment type="caution">
    <text evidence="10">The sequence shown here is derived from an EMBL/GenBank/DDBJ whole genome shotgun (WGS) entry which is preliminary data.</text>
</comment>
<evidence type="ECO:0000256" key="5">
    <source>
        <dbReference type="PROSITE-ProRule" id="PRU00047"/>
    </source>
</evidence>
<dbReference type="PROSITE" id="PS50158">
    <property type="entry name" value="ZF_CCHC"/>
    <property type="match status" value="1"/>
</dbReference>
<keyword evidence="10" id="KW-0695">RNA-directed DNA polymerase</keyword>
<keyword evidence="5" id="KW-0863">Zinc-finger</keyword>
<dbReference type="InterPro" id="IPR021109">
    <property type="entry name" value="Peptidase_aspartic_dom_sf"/>
</dbReference>
<keyword evidence="2" id="KW-0548">Nucleotidyltransferase</keyword>
<dbReference type="InterPro" id="IPR043502">
    <property type="entry name" value="DNA/RNA_pol_sf"/>
</dbReference>
<feature type="compositionally biased region" description="Gly residues" evidence="6">
    <location>
        <begin position="18"/>
        <end position="29"/>
    </location>
</feature>
<feature type="region of interest" description="Disordered" evidence="6">
    <location>
        <begin position="297"/>
        <end position="324"/>
    </location>
</feature>
<reference evidence="10" key="2">
    <citation type="submission" date="2022-01" db="EMBL/GenBank/DDBJ databases">
        <authorList>
            <person name="Yamashiro T."/>
            <person name="Shiraishi A."/>
            <person name="Satake H."/>
            <person name="Nakayama K."/>
        </authorList>
    </citation>
    <scope>NUCLEOTIDE SEQUENCE</scope>
</reference>
<keyword evidence="3" id="KW-0540">Nuclease</keyword>
<evidence type="ECO:0000259" key="9">
    <source>
        <dbReference type="PROSITE" id="PS50994"/>
    </source>
</evidence>
<dbReference type="Proteomes" id="UP001151760">
    <property type="component" value="Unassembled WGS sequence"/>
</dbReference>
<dbReference type="PROSITE" id="PS50878">
    <property type="entry name" value="RT_POL"/>
    <property type="match status" value="1"/>
</dbReference>
<keyword evidence="5" id="KW-0862">Zinc</keyword>
<dbReference type="Gene3D" id="1.10.340.70">
    <property type="match status" value="1"/>
</dbReference>
<keyword evidence="4" id="KW-0255">Endonuclease</keyword>
<name>A0ABQ5EG95_9ASTR</name>
<dbReference type="InterPro" id="IPR000477">
    <property type="entry name" value="RT_dom"/>
</dbReference>
<reference evidence="10" key="1">
    <citation type="journal article" date="2022" name="Int. J. Mol. Sci.">
        <title>Draft Genome of Tanacetum Coccineum: Genomic Comparison of Closely Related Tanacetum-Family Plants.</title>
        <authorList>
            <person name="Yamashiro T."/>
            <person name="Shiraishi A."/>
            <person name="Nakayama K."/>
            <person name="Satake H."/>
        </authorList>
    </citation>
    <scope>NUCLEOTIDE SEQUENCE</scope>
</reference>
<dbReference type="InterPro" id="IPR050951">
    <property type="entry name" value="Retrovirus_Pol_polyprotein"/>
</dbReference>
<dbReference type="InterPro" id="IPR036397">
    <property type="entry name" value="RNaseH_sf"/>
</dbReference>
<dbReference type="SUPFAM" id="SSF56672">
    <property type="entry name" value="DNA/RNA polymerases"/>
    <property type="match status" value="1"/>
</dbReference>
<feature type="domain" description="Integrase catalytic" evidence="9">
    <location>
        <begin position="714"/>
        <end position="874"/>
    </location>
</feature>
<dbReference type="InterPro" id="IPR012337">
    <property type="entry name" value="RNaseH-like_sf"/>
</dbReference>
<proteinExistence type="predicted"/>
<dbReference type="InterPro" id="IPR001878">
    <property type="entry name" value="Znf_CCHC"/>
</dbReference>
<feature type="domain" description="Reverse transcriptase" evidence="8">
    <location>
        <begin position="483"/>
        <end position="724"/>
    </location>
</feature>
<evidence type="ECO:0000313" key="11">
    <source>
        <dbReference type="Proteomes" id="UP001151760"/>
    </source>
</evidence>
<evidence type="ECO:0000256" key="6">
    <source>
        <dbReference type="SAM" id="MobiDB-lite"/>
    </source>
</evidence>
<dbReference type="Pfam" id="PF00078">
    <property type="entry name" value="RVT_1"/>
    <property type="match status" value="1"/>
</dbReference>
<protein>
    <submittedName>
        <fullName evidence="10">Reverse transcriptase domain-containing protein</fullName>
    </submittedName>
</protein>
<dbReference type="CDD" id="cd01647">
    <property type="entry name" value="RT_LTR"/>
    <property type="match status" value="1"/>
</dbReference>
<dbReference type="PANTHER" id="PTHR37984:SF5">
    <property type="entry name" value="PROTEIN NYNRIN-LIKE"/>
    <property type="match status" value="1"/>
</dbReference>
<feature type="compositionally biased region" description="Basic and acidic residues" evidence="6">
    <location>
        <begin position="227"/>
        <end position="250"/>
    </location>
</feature>
<dbReference type="InterPro" id="IPR041588">
    <property type="entry name" value="Integrase_H2C2"/>
</dbReference>
<dbReference type="Gene3D" id="3.10.10.10">
    <property type="entry name" value="HIV Type 1 Reverse Transcriptase, subunit A, domain 1"/>
    <property type="match status" value="1"/>
</dbReference>
<keyword evidence="4" id="KW-0378">Hydrolase</keyword>
<dbReference type="Gene3D" id="3.30.70.270">
    <property type="match status" value="1"/>
</dbReference>
<dbReference type="PROSITE" id="PS50994">
    <property type="entry name" value="INTEGRASE"/>
    <property type="match status" value="1"/>
</dbReference>
<evidence type="ECO:0000256" key="3">
    <source>
        <dbReference type="ARBA" id="ARBA00022722"/>
    </source>
</evidence>
<dbReference type="Pfam" id="PF17921">
    <property type="entry name" value="Integrase_H2C2"/>
    <property type="match status" value="1"/>
</dbReference>
<evidence type="ECO:0000256" key="1">
    <source>
        <dbReference type="ARBA" id="ARBA00022679"/>
    </source>
</evidence>
<keyword evidence="5" id="KW-0479">Metal-binding</keyword>
<organism evidence="10 11">
    <name type="scientific">Tanacetum coccineum</name>
    <dbReference type="NCBI Taxonomy" id="301880"/>
    <lineage>
        <taxon>Eukaryota</taxon>
        <taxon>Viridiplantae</taxon>
        <taxon>Streptophyta</taxon>
        <taxon>Embryophyta</taxon>
        <taxon>Tracheophyta</taxon>
        <taxon>Spermatophyta</taxon>
        <taxon>Magnoliopsida</taxon>
        <taxon>eudicotyledons</taxon>
        <taxon>Gunneridae</taxon>
        <taxon>Pentapetalae</taxon>
        <taxon>asterids</taxon>
        <taxon>campanulids</taxon>
        <taxon>Asterales</taxon>
        <taxon>Asteraceae</taxon>
        <taxon>Asteroideae</taxon>
        <taxon>Anthemideae</taxon>
        <taxon>Anthemidinae</taxon>
        <taxon>Tanacetum</taxon>
    </lineage>
</organism>